<dbReference type="EMBL" id="QKYT01000315">
    <property type="protein sequence ID" value="RIA87290.1"/>
    <property type="molecule type" value="Genomic_DNA"/>
</dbReference>
<organism evidence="1 2">
    <name type="scientific">Glomus cerebriforme</name>
    <dbReference type="NCBI Taxonomy" id="658196"/>
    <lineage>
        <taxon>Eukaryota</taxon>
        <taxon>Fungi</taxon>
        <taxon>Fungi incertae sedis</taxon>
        <taxon>Mucoromycota</taxon>
        <taxon>Glomeromycotina</taxon>
        <taxon>Glomeromycetes</taxon>
        <taxon>Glomerales</taxon>
        <taxon>Glomeraceae</taxon>
        <taxon>Glomus</taxon>
    </lineage>
</organism>
<evidence type="ECO:0000313" key="2">
    <source>
        <dbReference type="Proteomes" id="UP000265703"/>
    </source>
</evidence>
<protein>
    <submittedName>
        <fullName evidence="1">Uncharacterized protein</fullName>
    </submittedName>
</protein>
<evidence type="ECO:0000313" key="1">
    <source>
        <dbReference type="EMBL" id="RIA87290.1"/>
    </source>
</evidence>
<dbReference type="Proteomes" id="UP000265703">
    <property type="component" value="Unassembled WGS sequence"/>
</dbReference>
<keyword evidence="2" id="KW-1185">Reference proteome</keyword>
<comment type="caution">
    <text evidence="1">The sequence shown here is derived from an EMBL/GenBank/DDBJ whole genome shotgun (WGS) entry which is preliminary data.</text>
</comment>
<dbReference type="AlphaFoldDB" id="A0A397SM62"/>
<name>A0A397SM62_9GLOM</name>
<proteinExistence type="predicted"/>
<reference evidence="1 2" key="1">
    <citation type="submission" date="2018-06" db="EMBL/GenBank/DDBJ databases">
        <title>Comparative genomics reveals the genomic features of Rhizophagus irregularis, R. cerebriforme, R. diaphanum and Gigaspora rosea, and their symbiotic lifestyle signature.</title>
        <authorList>
            <person name="Morin E."/>
            <person name="San Clemente H."/>
            <person name="Chen E.C.H."/>
            <person name="De La Providencia I."/>
            <person name="Hainaut M."/>
            <person name="Kuo A."/>
            <person name="Kohler A."/>
            <person name="Murat C."/>
            <person name="Tang N."/>
            <person name="Roy S."/>
            <person name="Loubradou J."/>
            <person name="Henrissat B."/>
            <person name="Grigoriev I.V."/>
            <person name="Corradi N."/>
            <person name="Roux C."/>
            <person name="Martin F.M."/>
        </authorList>
    </citation>
    <scope>NUCLEOTIDE SEQUENCE [LARGE SCALE GENOMIC DNA]</scope>
    <source>
        <strain evidence="1 2">DAOM 227022</strain>
    </source>
</reference>
<gene>
    <name evidence="1" type="ORF">C1645_827955</name>
</gene>
<accession>A0A397SM62</accession>
<sequence length="63" mass="7506">MNPKRLDDTKKSNKLTSLLKKLIGNKLNTQKFYEEYGFADSLSRMFQNYDKSKKDKKKQETQN</sequence>